<dbReference type="Gene3D" id="3.30.70.1230">
    <property type="entry name" value="Nucleotide cyclase"/>
    <property type="match status" value="1"/>
</dbReference>
<reference evidence="15" key="1">
    <citation type="submission" date="2021-04" db="EMBL/GenBank/DDBJ databases">
        <title>Draft Genome Sequence of Pandoravirus japonicus, Isolated from the Sabaishi River of Niigata, Japan.</title>
        <authorList>
            <person name="Hosokawa N."/>
            <person name="Takahashi H."/>
            <person name="Aoki K."/>
            <person name="Takemura M."/>
        </authorList>
    </citation>
    <scope>NUCLEOTIDE SEQUENCE</scope>
</reference>
<dbReference type="InterPro" id="IPR000719">
    <property type="entry name" value="Prot_kinase_dom"/>
</dbReference>
<evidence type="ECO:0000256" key="5">
    <source>
        <dbReference type="ARBA" id="ARBA00022741"/>
    </source>
</evidence>
<dbReference type="EMBL" id="LC625835">
    <property type="protein sequence ID" value="BCU02706.1"/>
    <property type="molecule type" value="Genomic_DNA"/>
</dbReference>
<dbReference type="InterPro" id="IPR029052">
    <property type="entry name" value="Metallo-depent_PP-like"/>
</dbReference>
<evidence type="ECO:0000256" key="3">
    <source>
        <dbReference type="ARBA" id="ARBA00022527"/>
    </source>
</evidence>
<evidence type="ECO:0000256" key="8">
    <source>
        <dbReference type="ARBA" id="ARBA00023170"/>
    </source>
</evidence>
<feature type="domain" description="Protein kinase" evidence="14">
    <location>
        <begin position="663"/>
        <end position="927"/>
    </location>
</feature>
<dbReference type="SUPFAM" id="SSF55073">
    <property type="entry name" value="Nucleotide cyclase"/>
    <property type="match status" value="1"/>
</dbReference>
<keyword evidence="7 11" id="KW-0067">ATP-binding</keyword>
<keyword evidence="13" id="KW-1133">Transmembrane helix</keyword>
<feature type="binding site" evidence="11">
    <location>
        <position position="690"/>
    </location>
    <ligand>
        <name>ATP</name>
        <dbReference type="ChEBI" id="CHEBI:30616"/>
    </ligand>
</feature>
<evidence type="ECO:0000256" key="6">
    <source>
        <dbReference type="ARBA" id="ARBA00022777"/>
    </source>
</evidence>
<dbReference type="SMART" id="SM00220">
    <property type="entry name" value="S_TKc"/>
    <property type="match status" value="2"/>
</dbReference>
<keyword evidence="8" id="KW-0675">Receptor</keyword>
<evidence type="ECO:0000256" key="9">
    <source>
        <dbReference type="ARBA" id="ARBA00047899"/>
    </source>
</evidence>
<evidence type="ECO:0000256" key="11">
    <source>
        <dbReference type="PROSITE-ProRule" id="PRU10141"/>
    </source>
</evidence>
<dbReference type="PRINTS" id="PR00109">
    <property type="entry name" value="TYRKINASE"/>
</dbReference>
<dbReference type="EC" id="2.7.11.1" evidence="2"/>
<dbReference type="GO" id="GO:0016020">
    <property type="term" value="C:membrane"/>
    <property type="evidence" value="ECO:0007669"/>
    <property type="project" value="UniProtKB-SubCell"/>
</dbReference>
<dbReference type="PANTHER" id="PTHR44329">
    <property type="entry name" value="SERINE/THREONINE-PROTEIN KINASE TNNI3K-RELATED"/>
    <property type="match status" value="1"/>
</dbReference>
<dbReference type="InterPro" id="IPR036907">
    <property type="entry name" value="5'-Nucleotdase_C_sf"/>
</dbReference>
<dbReference type="GO" id="GO:0005524">
    <property type="term" value="F:ATP binding"/>
    <property type="evidence" value="ECO:0007669"/>
    <property type="project" value="UniProtKB-UniRule"/>
</dbReference>
<name>A0A811BP14_9VIRU</name>
<comment type="subcellular location">
    <subcellularLocation>
        <location evidence="1">Membrane</location>
        <topology evidence="1">Single-pass membrane protein</topology>
    </subcellularLocation>
</comment>
<accession>A0A811BP14</accession>
<dbReference type="SUPFAM" id="SSF56300">
    <property type="entry name" value="Metallo-dependent phosphatases"/>
    <property type="match status" value="1"/>
</dbReference>
<dbReference type="PROSITE" id="PS00107">
    <property type="entry name" value="PROTEIN_KINASE_ATP"/>
    <property type="match status" value="2"/>
</dbReference>
<dbReference type="Gene3D" id="1.10.510.10">
    <property type="entry name" value="Transferase(Phosphotransferase) domain 1"/>
    <property type="match status" value="2"/>
</dbReference>
<sequence length="1461" mass="156320">MRTFEHLTRSTALSVALLWLLCGTVDGGAPFNLTLMHTGDTFAQITAVDLLNSPCAPVNGTYRSTSGYDPCLGGVDRRSALIESVRASTPNTLLIDAGYMFTGSIFWYLYNTTILAPYYEMLGYDAVKVDIYDFVGGVPTLAYFVRHVGGVPVVASNLVGQANDSRLAGAPIVSYAVFHFADGSTVGYTGTLTADIAPLFSDSYPLNSTDEFQGMVRGVGALINHGVDKIIVSVSSSVAVDRMIASVPGIDIVILADAYYANAGNDSVLDFDQPAGAYPRVYDVPWGQPVLVVGAGRFGKNLGVLNVTFDADGVITSWGGNSVQLSDAIAPNATVRQMVAQQYAQVQASMADAVGQAAVDIQYQHTCVFGECAIGDWAAGVLRRTGNTQVGFLGGGAMYGPFPKGVITLGEEVTNLPYVGQNQVWTFSLSGKYMLQALEQSVSLADQTWLPISAGTGRFLQVSGVRFTWNPREAVGTRVVDVWIEVTPGAWRLLDAGAMYNVTTVDYNAKGGDGYTMFANDAVDVANTQAFASQPLLADLAASRARPLDVTVDGRIATTNLTRRTCFSSPNGTLCNGNGYCYRGACVCTARGAAGALCAPVAADASSGGGIGVGAIVGIVMGSVSPVVLLALSIVLAIALALAYAARRRGQPDGKWDIAYEELEIGERLGQGGYGEVYKAKWKGTDVAVKIMPDSSSADRGAVDSFVAEMHVMSRLRHPNVVLFMAACTRPPKMCIVMEHMALGSLFDLLHNELVPEIPFGLKVKMAYQAAKGMHFLHSSGIVHRDLKSLNLLLDTRWNVKVADFGLTQFKSCIRDGDGGGDGVAGSVPWMAPEILADERGVDHMLADVYSFGVVLWEIHTREEPYDGMGAAKVAVTVIRADVRPGKPVARNEREVPYVQLIEKCWHRDPAFRPAFFDIMNGLDDMTGEVATASTSTGTSSHMTTTTTSNVHARDTWTSHISGDSSSARTGGRDDDDDGGGSVEEIGAPRYRDVPRRNVSYVVCDLARFRAEWEADASGACRAVKRYSRMVHSRCDQHQGCLFSDASLHSGGTFMLSFFEPAAAAAFATDLAADVLADACLGRCSRISLSYRPGFNGFTGPHRTRVSYDMAMYEEACRLNMACPVGAVVCSASFAEVACGEDHSLARADDDGDGSLFLVAPPGDADRDDDDDDDDTQGPAQPRQEDSRLCSSNECSWIIDSARLPLGALIGRGNFGQVFRATWMGSEVAVKRLANSKLGEEGMRRMRKEAAILSDMDHPNVVKLVGLSIASGAPMLVMEFVNGGNLRTRLSDRRVALSWKQRYAMLAGAARGIAYLHQRGVIHRDIKSSNLLVDGDGGTVKVGDFGFATAKADNGTMTRCGTPCWTAPEVIRGEPCGTSADVYSFGIVMWEVLTRRVPYEGGALATVVGDVLGGMRPTAPPDCPRDFGKVMERCWSAEPRERPAIEDVLVFLNGETEDSGV</sequence>
<comment type="catalytic activity">
    <reaction evidence="9">
        <text>L-threonyl-[protein] + ATP = O-phospho-L-threonyl-[protein] + ADP + H(+)</text>
        <dbReference type="Rhea" id="RHEA:46608"/>
        <dbReference type="Rhea" id="RHEA-COMP:11060"/>
        <dbReference type="Rhea" id="RHEA-COMP:11605"/>
        <dbReference type="ChEBI" id="CHEBI:15378"/>
        <dbReference type="ChEBI" id="CHEBI:30013"/>
        <dbReference type="ChEBI" id="CHEBI:30616"/>
        <dbReference type="ChEBI" id="CHEBI:61977"/>
        <dbReference type="ChEBI" id="CHEBI:456216"/>
        <dbReference type="EC" id="2.7.11.1"/>
    </reaction>
</comment>
<feature type="region of interest" description="Disordered" evidence="12">
    <location>
        <begin position="1152"/>
        <end position="1188"/>
    </location>
</feature>
<dbReference type="PRINTS" id="PR01607">
    <property type="entry name" value="APYRASEFAMLY"/>
</dbReference>
<dbReference type="InterPro" id="IPR011009">
    <property type="entry name" value="Kinase-like_dom_sf"/>
</dbReference>
<dbReference type="GO" id="GO:0016787">
    <property type="term" value="F:hydrolase activity"/>
    <property type="evidence" value="ECO:0007669"/>
    <property type="project" value="InterPro"/>
</dbReference>
<evidence type="ECO:0000256" key="13">
    <source>
        <dbReference type="SAM" id="Phobius"/>
    </source>
</evidence>
<dbReference type="CDD" id="cd13999">
    <property type="entry name" value="STKc_MAP3K-like"/>
    <property type="match status" value="2"/>
</dbReference>
<evidence type="ECO:0000256" key="12">
    <source>
        <dbReference type="SAM" id="MobiDB-lite"/>
    </source>
</evidence>
<evidence type="ECO:0000313" key="15">
    <source>
        <dbReference type="EMBL" id="BCU02706.1"/>
    </source>
</evidence>
<dbReference type="InterPro" id="IPR029787">
    <property type="entry name" value="Nucleotide_cyclase"/>
</dbReference>
<dbReference type="InterPro" id="IPR008334">
    <property type="entry name" value="5'-Nucleotdase_C"/>
</dbReference>
<feature type="domain" description="Protein kinase" evidence="14">
    <location>
        <begin position="1204"/>
        <end position="1452"/>
    </location>
</feature>
<comment type="catalytic activity">
    <reaction evidence="10">
        <text>L-seryl-[protein] + ATP = O-phospho-L-seryl-[protein] + ADP + H(+)</text>
        <dbReference type="Rhea" id="RHEA:17989"/>
        <dbReference type="Rhea" id="RHEA-COMP:9863"/>
        <dbReference type="Rhea" id="RHEA-COMP:11604"/>
        <dbReference type="ChEBI" id="CHEBI:15378"/>
        <dbReference type="ChEBI" id="CHEBI:29999"/>
        <dbReference type="ChEBI" id="CHEBI:30616"/>
        <dbReference type="ChEBI" id="CHEBI:83421"/>
        <dbReference type="ChEBI" id="CHEBI:456216"/>
        <dbReference type="EC" id="2.7.11.1"/>
    </reaction>
</comment>
<dbReference type="InterPro" id="IPR008271">
    <property type="entry name" value="Ser/Thr_kinase_AS"/>
</dbReference>
<protein>
    <recommendedName>
        <fullName evidence="2">non-specific serine/threonine protein kinase</fullName>
        <ecNumber evidence="2">2.7.11.1</ecNumber>
    </recommendedName>
</protein>
<evidence type="ECO:0000256" key="10">
    <source>
        <dbReference type="ARBA" id="ARBA00048679"/>
    </source>
</evidence>
<keyword evidence="6" id="KW-0418">Kinase</keyword>
<dbReference type="Gene3D" id="3.60.21.10">
    <property type="match status" value="1"/>
</dbReference>
<dbReference type="PROSITE" id="PS00108">
    <property type="entry name" value="PROTEIN_KINASE_ST"/>
    <property type="match status" value="2"/>
</dbReference>
<feature type="compositionally biased region" description="Acidic residues" evidence="12">
    <location>
        <begin position="1166"/>
        <end position="1176"/>
    </location>
</feature>
<dbReference type="SUPFAM" id="SSF55816">
    <property type="entry name" value="5'-nucleotidase (syn. UDP-sugar hydrolase), C-terminal domain"/>
    <property type="match status" value="1"/>
</dbReference>
<dbReference type="Gene3D" id="3.30.200.20">
    <property type="entry name" value="Phosphorylase Kinase, domain 1"/>
    <property type="match status" value="1"/>
</dbReference>
<dbReference type="FunFam" id="3.30.200.20:FF:000060">
    <property type="entry name" value="Serine/threonine-protein kinase isoform 1"/>
    <property type="match status" value="1"/>
</dbReference>
<dbReference type="Gene3D" id="2.10.25.10">
    <property type="entry name" value="Laminin"/>
    <property type="match status" value="1"/>
</dbReference>
<evidence type="ECO:0000256" key="1">
    <source>
        <dbReference type="ARBA" id="ARBA00004167"/>
    </source>
</evidence>
<dbReference type="SUPFAM" id="SSF56112">
    <property type="entry name" value="Protein kinase-like (PK-like)"/>
    <property type="match status" value="2"/>
</dbReference>
<evidence type="ECO:0000256" key="7">
    <source>
        <dbReference type="ARBA" id="ARBA00022840"/>
    </source>
</evidence>
<proteinExistence type="predicted"/>
<dbReference type="InterPro" id="IPR001245">
    <property type="entry name" value="Ser-Thr/Tyr_kinase_cat_dom"/>
</dbReference>
<evidence type="ECO:0000256" key="4">
    <source>
        <dbReference type="ARBA" id="ARBA00022679"/>
    </source>
</evidence>
<dbReference type="Pfam" id="PF07714">
    <property type="entry name" value="PK_Tyr_Ser-Thr"/>
    <property type="match status" value="2"/>
</dbReference>
<dbReference type="InterPro" id="IPR051681">
    <property type="entry name" value="Ser/Thr_Kinases-Pseudokinases"/>
</dbReference>
<feature type="region of interest" description="Disordered" evidence="12">
    <location>
        <begin position="932"/>
        <end position="989"/>
    </location>
</feature>
<keyword evidence="4" id="KW-0808">Transferase</keyword>
<dbReference type="PROSITE" id="PS50011">
    <property type="entry name" value="PROTEIN_KINASE_DOM"/>
    <property type="match status" value="2"/>
</dbReference>
<dbReference type="Gene3D" id="3.90.780.10">
    <property type="entry name" value="5'-Nucleotidase, C-terminal domain"/>
    <property type="match status" value="1"/>
</dbReference>
<keyword evidence="13" id="KW-0812">Transmembrane</keyword>
<keyword evidence="5 11" id="KW-0547">Nucleotide-binding</keyword>
<evidence type="ECO:0000259" key="14">
    <source>
        <dbReference type="PROSITE" id="PS50011"/>
    </source>
</evidence>
<dbReference type="GO" id="GO:0004674">
    <property type="term" value="F:protein serine/threonine kinase activity"/>
    <property type="evidence" value="ECO:0007669"/>
    <property type="project" value="UniProtKB-KW"/>
</dbReference>
<dbReference type="Proteomes" id="UP001253637">
    <property type="component" value="Segment"/>
</dbReference>
<keyword evidence="13" id="KW-0472">Membrane</keyword>
<evidence type="ECO:0000256" key="2">
    <source>
        <dbReference type="ARBA" id="ARBA00012513"/>
    </source>
</evidence>
<feature type="compositionally biased region" description="Low complexity" evidence="12">
    <location>
        <begin position="932"/>
        <end position="949"/>
    </location>
</feature>
<dbReference type="GO" id="GO:0009166">
    <property type="term" value="P:nucleotide catabolic process"/>
    <property type="evidence" value="ECO:0007669"/>
    <property type="project" value="InterPro"/>
</dbReference>
<feature type="transmembrane region" description="Helical" evidence="13">
    <location>
        <begin position="627"/>
        <end position="646"/>
    </location>
</feature>
<dbReference type="InterPro" id="IPR006179">
    <property type="entry name" value="5_nucleotidase/apyrase"/>
</dbReference>
<feature type="binding site" evidence="11">
    <location>
        <position position="1231"/>
    </location>
    <ligand>
        <name>ATP</name>
        <dbReference type="ChEBI" id="CHEBI:30616"/>
    </ligand>
</feature>
<evidence type="ECO:0000313" key="16">
    <source>
        <dbReference type="Proteomes" id="UP001253637"/>
    </source>
</evidence>
<dbReference type="InterPro" id="IPR017441">
    <property type="entry name" value="Protein_kinase_ATP_BS"/>
</dbReference>
<organism evidence="15 16">
    <name type="scientific">Pandoravirus japonicus</name>
    <dbReference type="NCBI Taxonomy" id="2823154"/>
    <lineage>
        <taxon>Viruses</taxon>
        <taxon>Pandoravirus</taxon>
    </lineage>
</organism>
<keyword evidence="3" id="KW-0723">Serine/threonine-protein kinase</keyword>
<dbReference type="Pfam" id="PF02872">
    <property type="entry name" value="5_nucleotid_C"/>
    <property type="match status" value="1"/>
</dbReference>